<feature type="region of interest" description="Disordered" evidence="1">
    <location>
        <begin position="21"/>
        <end position="83"/>
    </location>
</feature>
<dbReference type="PROSITE" id="PS50010">
    <property type="entry name" value="DH_2"/>
    <property type="match status" value="1"/>
</dbReference>
<dbReference type="SUPFAM" id="SSF48065">
    <property type="entry name" value="DBL homology domain (DH-domain)"/>
    <property type="match status" value="1"/>
</dbReference>
<dbReference type="PROSITE" id="PS00741">
    <property type="entry name" value="DH_1"/>
    <property type="match status" value="1"/>
</dbReference>
<dbReference type="SMART" id="SM00325">
    <property type="entry name" value="RhoGEF"/>
    <property type="match status" value="1"/>
</dbReference>
<dbReference type="InterPro" id="IPR035899">
    <property type="entry name" value="DBL_dom_sf"/>
</dbReference>
<dbReference type="EMBL" id="CH476732">
    <property type="protein sequence ID" value="EIE77197.1"/>
    <property type="molecule type" value="Genomic_DNA"/>
</dbReference>
<dbReference type="OMA" id="NTEHREG"/>
<evidence type="ECO:0000256" key="1">
    <source>
        <dbReference type="SAM" id="MobiDB-lite"/>
    </source>
</evidence>
<name>I1BLW7_RHIO9</name>
<proteinExistence type="predicted"/>
<dbReference type="GO" id="GO:0005085">
    <property type="term" value="F:guanyl-nucleotide exchange factor activity"/>
    <property type="evidence" value="ECO:0007669"/>
    <property type="project" value="InterPro"/>
</dbReference>
<sequence length="526" mass="61342">MSKGVGQPALSINTTNLSRKKRWSDLLSKDKSKLDSDKISPVQIHNEKLMNSPESDKTCIVSPVDHKTTKRRPKSTDTFSSSDSGSTLFKKKFHFPSFRKQEPQLTGYMPEVPEPIVPSLIDWSSEAPLSPPPWESHQPKETTVKKRHSMVPPKSYSFTCFQEEDVESLDTEDDTDYHSDPELINNLSDMNLKQNTRHMSLLKKYTHPVDKKVAFKPCQKAVARAAEAAVSGNTISHHGPIYLHFCEETLRHLYIPNVFDPITREPILQFTNIKPRQYQLRRKTSWRKEAKGLMVWHDSLKELVEKDSLPHKKLEKYKLTRKFILREFYTTEVNFWNQLYYTKIVFYDALVNAINKDSRHANVNGADTFANLFDLMKFSAKLIHRFRHFQFEHEDEDGGSKTVSPFENKALTCQHSQLGKILCEMSEELVVFLRCALDYRENRKLLHHKAYEIYRQRLYSRKETSQFTMEDYLIIPIQRVARYGLLLADLIRHTDPDMEDYKYLIQAHKIIVSLATAMNSIQKKPK</sequence>
<dbReference type="PANTHER" id="PTHR12673:SF159">
    <property type="entry name" value="LD03170P"/>
    <property type="match status" value="1"/>
</dbReference>
<dbReference type="VEuPathDB" id="FungiDB:RO3G_01901"/>
<protein>
    <recommendedName>
        <fullName evidence="2">DH domain-containing protein</fullName>
    </recommendedName>
</protein>
<feature type="compositionally biased region" description="Basic and acidic residues" evidence="1">
    <location>
        <begin position="23"/>
        <end position="38"/>
    </location>
</feature>
<feature type="domain" description="DH" evidence="2">
    <location>
        <begin position="320"/>
        <end position="521"/>
    </location>
</feature>
<dbReference type="InParanoid" id="I1BLW7"/>
<accession>I1BLW7</accession>
<dbReference type="InterPro" id="IPR051092">
    <property type="entry name" value="FYVE_RhoGEF_PH"/>
</dbReference>
<organism evidence="3 4">
    <name type="scientific">Rhizopus delemar (strain RA 99-880 / ATCC MYA-4621 / FGSC 9543 / NRRL 43880)</name>
    <name type="common">Mucormycosis agent</name>
    <name type="synonym">Rhizopus arrhizus var. delemar</name>
    <dbReference type="NCBI Taxonomy" id="246409"/>
    <lineage>
        <taxon>Eukaryota</taxon>
        <taxon>Fungi</taxon>
        <taxon>Fungi incertae sedis</taxon>
        <taxon>Mucoromycota</taxon>
        <taxon>Mucoromycotina</taxon>
        <taxon>Mucoromycetes</taxon>
        <taxon>Mucorales</taxon>
        <taxon>Mucorineae</taxon>
        <taxon>Rhizopodaceae</taxon>
        <taxon>Rhizopus</taxon>
    </lineage>
</organism>
<dbReference type="GO" id="GO:0035556">
    <property type="term" value="P:intracellular signal transduction"/>
    <property type="evidence" value="ECO:0007669"/>
    <property type="project" value="InterPro"/>
</dbReference>
<dbReference type="GO" id="GO:0005737">
    <property type="term" value="C:cytoplasm"/>
    <property type="evidence" value="ECO:0007669"/>
    <property type="project" value="TreeGrafter"/>
</dbReference>
<evidence type="ECO:0000313" key="3">
    <source>
        <dbReference type="EMBL" id="EIE77197.1"/>
    </source>
</evidence>
<dbReference type="eggNOG" id="ENOG502SW0S">
    <property type="taxonomic scope" value="Eukaryota"/>
</dbReference>
<dbReference type="PANTHER" id="PTHR12673">
    <property type="entry name" value="FACIOGENITAL DYSPLASIA PROTEIN"/>
    <property type="match status" value="1"/>
</dbReference>
<dbReference type="STRING" id="246409.I1BLW7"/>
<dbReference type="GeneID" id="93608873"/>
<dbReference type="AlphaFoldDB" id="I1BLW7"/>
<dbReference type="Proteomes" id="UP000009138">
    <property type="component" value="Unassembled WGS sequence"/>
</dbReference>
<dbReference type="InterPro" id="IPR000219">
    <property type="entry name" value="DH_dom"/>
</dbReference>
<dbReference type="OrthoDB" id="660555at2759"/>
<feature type="region of interest" description="Disordered" evidence="1">
    <location>
        <begin position="128"/>
        <end position="149"/>
    </location>
</feature>
<evidence type="ECO:0000313" key="4">
    <source>
        <dbReference type="Proteomes" id="UP000009138"/>
    </source>
</evidence>
<keyword evidence="4" id="KW-1185">Reference proteome</keyword>
<dbReference type="Gene3D" id="1.20.900.10">
    <property type="entry name" value="Dbl homology (DH) domain"/>
    <property type="match status" value="1"/>
</dbReference>
<reference evidence="3 4" key="1">
    <citation type="journal article" date="2009" name="PLoS Genet.">
        <title>Genomic analysis of the basal lineage fungus Rhizopus oryzae reveals a whole-genome duplication.</title>
        <authorList>
            <person name="Ma L.-J."/>
            <person name="Ibrahim A.S."/>
            <person name="Skory C."/>
            <person name="Grabherr M.G."/>
            <person name="Burger G."/>
            <person name="Butler M."/>
            <person name="Elias M."/>
            <person name="Idnurm A."/>
            <person name="Lang B.F."/>
            <person name="Sone T."/>
            <person name="Abe A."/>
            <person name="Calvo S.E."/>
            <person name="Corrochano L.M."/>
            <person name="Engels R."/>
            <person name="Fu J."/>
            <person name="Hansberg W."/>
            <person name="Kim J.-M."/>
            <person name="Kodira C.D."/>
            <person name="Koehrsen M.J."/>
            <person name="Liu B."/>
            <person name="Miranda-Saavedra D."/>
            <person name="O'Leary S."/>
            <person name="Ortiz-Castellanos L."/>
            <person name="Poulter R."/>
            <person name="Rodriguez-Romero J."/>
            <person name="Ruiz-Herrera J."/>
            <person name="Shen Y.-Q."/>
            <person name="Zeng Q."/>
            <person name="Galagan J."/>
            <person name="Birren B.W."/>
            <person name="Cuomo C.A."/>
            <person name="Wickes B.L."/>
        </authorList>
    </citation>
    <scope>NUCLEOTIDE SEQUENCE [LARGE SCALE GENOMIC DNA]</scope>
    <source>
        <strain evidence="4">RA 99-880 / ATCC MYA-4621 / FGSC 9543 / NRRL 43880</strain>
    </source>
</reference>
<dbReference type="RefSeq" id="XP_067512593.1">
    <property type="nucleotide sequence ID" value="XM_067656492.1"/>
</dbReference>
<dbReference type="Pfam" id="PF00621">
    <property type="entry name" value="RhoGEF"/>
    <property type="match status" value="1"/>
</dbReference>
<dbReference type="InterPro" id="IPR001331">
    <property type="entry name" value="GDS_CDC24_CS"/>
</dbReference>
<evidence type="ECO:0000259" key="2">
    <source>
        <dbReference type="PROSITE" id="PS50010"/>
    </source>
</evidence>
<gene>
    <name evidence="3" type="ORF">RO3G_01901</name>
</gene>